<evidence type="ECO:0000313" key="11">
    <source>
        <dbReference type="EMBL" id="MFD1784834.1"/>
    </source>
</evidence>
<dbReference type="GO" id="GO:0005524">
    <property type="term" value="F:ATP binding"/>
    <property type="evidence" value="ECO:0007669"/>
    <property type="project" value="UniProtKB-KW"/>
</dbReference>
<feature type="domain" description="PAS" evidence="9">
    <location>
        <begin position="199"/>
        <end position="271"/>
    </location>
</feature>
<keyword evidence="4" id="KW-0902">Two-component regulatory system</keyword>
<feature type="transmembrane region" description="Helical" evidence="6">
    <location>
        <begin position="135"/>
        <end position="154"/>
    </location>
</feature>
<dbReference type="NCBIfam" id="TIGR00229">
    <property type="entry name" value="sensory_box"/>
    <property type="match status" value="1"/>
</dbReference>
<feature type="domain" description="PAC" evidence="10">
    <location>
        <begin position="275"/>
        <end position="328"/>
    </location>
</feature>
<feature type="transmembrane region" description="Helical" evidence="6">
    <location>
        <begin position="80"/>
        <end position="101"/>
    </location>
</feature>
<organism evidence="11 12">
    <name type="scientific">Phenylobacterium terrae</name>
    <dbReference type="NCBI Taxonomy" id="2665495"/>
    <lineage>
        <taxon>Bacteria</taxon>
        <taxon>Pseudomonadati</taxon>
        <taxon>Pseudomonadota</taxon>
        <taxon>Alphaproteobacteria</taxon>
        <taxon>Caulobacterales</taxon>
        <taxon>Caulobacteraceae</taxon>
        <taxon>Phenylobacterium</taxon>
    </lineage>
</organism>
<dbReference type="SMART" id="SM00448">
    <property type="entry name" value="REC"/>
    <property type="match status" value="1"/>
</dbReference>
<dbReference type="InterPro" id="IPR000014">
    <property type="entry name" value="PAS"/>
</dbReference>
<dbReference type="EMBL" id="JBHUEY010000006">
    <property type="protein sequence ID" value="MFD1784834.1"/>
    <property type="molecule type" value="Genomic_DNA"/>
</dbReference>
<dbReference type="InterPro" id="IPR005467">
    <property type="entry name" value="His_kinase_dom"/>
</dbReference>
<dbReference type="Gene3D" id="1.10.287.130">
    <property type="match status" value="1"/>
</dbReference>
<dbReference type="PRINTS" id="PR00344">
    <property type="entry name" value="BCTRLSENSOR"/>
</dbReference>
<evidence type="ECO:0000256" key="3">
    <source>
        <dbReference type="ARBA" id="ARBA00022553"/>
    </source>
</evidence>
<evidence type="ECO:0000256" key="6">
    <source>
        <dbReference type="SAM" id="Phobius"/>
    </source>
</evidence>
<keyword evidence="11" id="KW-0067">ATP-binding</keyword>
<dbReference type="CDD" id="cd00082">
    <property type="entry name" value="HisKA"/>
    <property type="match status" value="1"/>
</dbReference>
<dbReference type="Gene3D" id="3.40.50.2300">
    <property type="match status" value="1"/>
</dbReference>
<reference evidence="12" key="1">
    <citation type="journal article" date="2019" name="Int. J. Syst. Evol. Microbiol.">
        <title>The Global Catalogue of Microorganisms (GCM) 10K type strain sequencing project: providing services to taxonomists for standard genome sequencing and annotation.</title>
        <authorList>
            <consortium name="The Broad Institute Genomics Platform"/>
            <consortium name="The Broad Institute Genome Sequencing Center for Infectious Disease"/>
            <person name="Wu L."/>
            <person name="Ma J."/>
        </authorList>
    </citation>
    <scope>NUCLEOTIDE SEQUENCE [LARGE SCALE GENOMIC DNA]</scope>
    <source>
        <strain evidence="12">DFY28</strain>
    </source>
</reference>
<dbReference type="SMART" id="SM00091">
    <property type="entry name" value="PAS"/>
    <property type="match status" value="1"/>
</dbReference>
<evidence type="ECO:0000259" key="10">
    <source>
        <dbReference type="PROSITE" id="PS50113"/>
    </source>
</evidence>
<dbReference type="PANTHER" id="PTHR45339">
    <property type="entry name" value="HYBRID SIGNAL TRANSDUCTION HISTIDINE KINASE J"/>
    <property type="match status" value="1"/>
</dbReference>
<name>A0ABW4N4C3_9CAUL</name>
<dbReference type="InterPro" id="IPR004358">
    <property type="entry name" value="Sig_transdc_His_kin-like_C"/>
</dbReference>
<accession>A0ABW4N4C3</accession>
<protein>
    <recommendedName>
        <fullName evidence="2">histidine kinase</fullName>
        <ecNumber evidence="2">2.7.13.3</ecNumber>
    </recommendedName>
</protein>
<dbReference type="SUPFAM" id="SSF55785">
    <property type="entry name" value="PYP-like sensor domain (PAS domain)"/>
    <property type="match status" value="1"/>
</dbReference>
<dbReference type="Gene3D" id="3.30.450.20">
    <property type="entry name" value="PAS domain"/>
    <property type="match status" value="1"/>
</dbReference>
<dbReference type="RefSeq" id="WP_377281799.1">
    <property type="nucleotide sequence ID" value="NZ_JBHRSI010000005.1"/>
</dbReference>
<keyword evidence="6" id="KW-0812">Transmembrane</keyword>
<dbReference type="InterPro" id="IPR000700">
    <property type="entry name" value="PAS-assoc_C"/>
</dbReference>
<dbReference type="CDD" id="cd17546">
    <property type="entry name" value="REC_hyHK_CKI1_RcsC-like"/>
    <property type="match status" value="1"/>
</dbReference>
<dbReference type="InterPro" id="IPR001610">
    <property type="entry name" value="PAC"/>
</dbReference>
<dbReference type="CDD" id="cd16922">
    <property type="entry name" value="HATPase_EvgS-ArcB-TorS-like"/>
    <property type="match status" value="1"/>
</dbReference>
<evidence type="ECO:0000259" key="9">
    <source>
        <dbReference type="PROSITE" id="PS50112"/>
    </source>
</evidence>
<dbReference type="CDD" id="cd00130">
    <property type="entry name" value="PAS"/>
    <property type="match status" value="1"/>
</dbReference>
<dbReference type="Proteomes" id="UP001597237">
    <property type="component" value="Unassembled WGS sequence"/>
</dbReference>
<dbReference type="InterPro" id="IPR036097">
    <property type="entry name" value="HisK_dim/P_sf"/>
</dbReference>
<dbReference type="Gene3D" id="3.30.565.10">
    <property type="entry name" value="Histidine kinase-like ATPase, C-terminal domain"/>
    <property type="match status" value="1"/>
</dbReference>
<dbReference type="PROSITE" id="PS50110">
    <property type="entry name" value="RESPONSE_REGULATORY"/>
    <property type="match status" value="1"/>
</dbReference>
<gene>
    <name evidence="11" type="ORF">ACFSC0_15625</name>
</gene>
<evidence type="ECO:0000259" key="8">
    <source>
        <dbReference type="PROSITE" id="PS50110"/>
    </source>
</evidence>
<feature type="modified residue" description="4-aspartylphosphate" evidence="5">
    <location>
        <position position="641"/>
    </location>
</feature>
<dbReference type="SMART" id="SM00388">
    <property type="entry name" value="HisKA"/>
    <property type="match status" value="1"/>
</dbReference>
<dbReference type="PROSITE" id="PS50113">
    <property type="entry name" value="PAC"/>
    <property type="match status" value="1"/>
</dbReference>
<keyword evidence="12" id="KW-1185">Reference proteome</keyword>
<dbReference type="Pfam" id="PF02518">
    <property type="entry name" value="HATPase_c"/>
    <property type="match status" value="1"/>
</dbReference>
<dbReference type="PROSITE" id="PS50109">
    <property type="entry name" value="HIS_KIN"/>
    <property type="match status" value="1"/>
</dbReference>
<dbReference type="Pfam" id="PF08447">
    <property type="entry name" value="PAS_3"/>
    <property type="match status" value="1"/>
</dbReference>
<evidence type="ECO:0000256" key="2">
    <source>
        <dbReference type="ARBA" id="ARBA00012438"/>
    </source>
</evidence>
<dbReference type="InterPro" id="IPR035965">
    <property type="entry name" value="PAS-like_dom_sf"/>
</dbReference>
<evidence type="ECO:0000313" key="12">
    <source>
        <dbReference type="Proteomes" id="UP001597237"/>
    </source>
</evidence>
<dbReference type="SUPFAM" id="SSF52172">
    <property type="entry name" value="CheY-like"/>
    <property type="match status" value="1"/>
</dbReference>
<evidence type="ECO:0000256" key="4">
    <source>
        <dbReference type="ARBA" id="ARBA00023012"/>
    </source>
</evidence>
<feature type="domain" description="Histidine kinase" evidence="7">
    <location>
        <begin position="346"/>
        <end position="567"/>
    </location>
</feature>
<proteinExistence type="predicted"/>
<dbReference type="Pfam" id="PF00512">
    <property type="entry name" value="HisKA"/>
    <property type="match status" value="1"/>
</dbReference>
<feature type="transmembrane region" description="Helical" evidence="6">
    <location>
        <begin position="31"/>
        <end position="60"/>
    </location>
</feature>
<dbReference type="Pfam" id="PF00072">
    <property type="entry name" value="Response_reg"/>
    <property type="match status" value="1"/>
</dbReference>
<keyword evidence="6" id="KW-0472">Membrane</keyword>
<dbReference type="InterPro" id="IPR036890">
    <property type="entry name" value="HATPase_C_sf"/>
</dbReference>
<feature type="domain" description="Response regulatory" evidence="8">
    <location>
        <begin position="592"/>
        <end position="711"/>
    </location>
</feature>
<dbReference type="InterPro" id="IPR011006">
    <property type="entry name" value="CheY-like_superfamily"/>
</dbReference>
<dbReference type="SUPFAM" id="SSF55874">
    <property type="entry name" value="ATPase domain of HSP90 chaperone/DNA topoisomerase II/histidine kinase"/>
    <property type="match status" value="1"/>
</dbReference>
<dbReference type="PANTHER" id="PTHR45339:SF1">
    <property type="entry name" value="HYBRID SIGNAL TRANSDUCTION HISTIDINE KINASE J"/>
    <property type="match status" value="1"/>
</dbReference>
<dbReference type="InterPro" id="IPR003661">
    <property type="entry name" value="HisK_dim/P_dom"/>
</dbReference>
<dbReference type="SMART" id="SM00086">
    <property type="entry name" value="PAC"/>
    <property type="match status" value="1"/>
</dbReference>
<dbReference type="InterPro" id="IPR003594">
    <property type="entry name" value="HATPase_dom"/>
</dbReference>
<dbReference type="EC" id="2.7.13.3" evidence="2"/>
<evidence type="ECO:0000259" key="7">
    <source>
        <dbReference type="PROSITE" id="PS50109"/>
    </source>
</evidence>
<keyword evidence="3 5" id="KW-0597">Phosphoprotein</keyword>
<keyword evidence="6" id="KW-1133">Transmembrane helix</keyword>
<dbReference type="InterPro" id="IPR001789">
    <property type="entry name" value="Sig_transdc_resp-reg_receiver"/>
</dbReference>
<evidence type="ECO:0000256" key="5">
    <source>
        <dbReference type="PROSITE-ProRule" id="PRU00169"/>
    </source>
</evidence>
<dbReference type="InterPro" id="IPR013655">
    <property type="entry name" value="PAS_fold_3"/>
</dbReference>
<dbReference type="PROSITE" id="PS50112">
    <property type="entry name" value="PAS"/>
    <property type="match status" value="1"/>
</dbReference>
<sequence>MDTLGGARMADGEFGIQTTRRLGRSSQRGRLAAAAAFALIALIFLPWPFVMGWLAAVLIWEAVSTQLLDRYVVGLPQERGLAVYAVLNVAGAAIFHLLAVASLAQGSAVGVALGIAWLSGSFTNIFVYFAGSRRLLWISLAPGILAALAGPILAYGPGLTALAISGLILMGLVAARGYALDHQAVLSQLADRQFDLLDLERKVSVALEAAGDGLIEYDLRNGAYYGDRNWLAMFGYAPGELAMPILHLSDFLHPEDEGRLRRSYAEHLEGRTPHTTCEVRMRCKDGSYKWVLTRGRVVERDAAGEAVRILGTVIDISARKALEHELEAARDAAEAANLAKSQFVANMSHEIRTPLNGVVGVAGALARTGLTPQQQEMVGLIQSSGQVLERLLSDILDQAKIESGAFALETAPFDLRAEIDSAVELMRARAEEKGLAFRLVYGLAAQGVFVGDAVRIRQIVSNLASNAIKFTDAGEVRITVDAVAGEGGSERLRIAVADTGIGIAPDAAVRLFQRFSQADGSISRRFGGTGLGLSISRALAELMGGDIAVASEPGRGSVFTVTVPLARAESSAPVPEGARAQDEPLARLKGMRVLLAEDHPTNQKVVQLILEPLGVALHVVDNGALAVDAFRPGAFDLVLMDMQMPVMDGLAAVGEIRRREARAGAAPTPIAMLTANASPEHRQAAEAAGADAHVAKPITPESLIAGIAAALAPEGRGAARTG</sequence>
<comment type="caution">
    <text evidence="11">The sequence shown here is derived from an EMBL/GenBank/DDBJ whole genome shotgun (WGS) entry which is preliminary data.</text>
</comment>
<dbReference type="SUPFAM" id="SSF47384">
    <property type="entry name" value="Homodimeric domain of signal transducing histidine kinase"/>
    <property type="match status" value="1"/>
</dbReference>
<dbReference type="SMART" id="SM00387">
    <property type="entry name" value="HATPase_c"/>
    <property type="match status" value="1"/>
</dbReference>
<evidence type="ECO:0000256" key="1">
    <source>
        <dbReference type="ARBA" id="ARBA00000085"/>
    </source>
</evidence>
<feature type="transmembrane region" description="Helical" evidence="6">
    <location>
        <begin position="108"/>
        <end position="129"/>
    </location>
</feature>
<comment type="catalytic activity">
    <reaction evidence="1">
        <text>ATP + protein L-histidine = ADP + protein N-phospho-L-histidine.</text>
        <dbReference type="EC" id="2.7.13.3"/>
    </reaction>
</comment>
<keyword evidence="11" id="KW-0547">Nucleotide-binding</keyword>